<keyword evidence="7 9" id="KW-0406">Ion transport</keyword>
<feature type="transmembrane region" description="Helical" evidence="9">
    <location>
        <begin position="214"/>
        <end position="233"/>
    </location>
</feature>
<comment type="function">
    <text evidence="9">Ca(+)/H(+) antiporter that extrudes calcium in exchange for external protons.</text>
</comment>
<comment type="similarity">
    <text evidence="9">Belongs to the Ca(2+):cation antiporter (CaCA) (TC 2.A.19) family.</text>
</comment>
<organism evidence="11 12">
    <name type="scientific">Catenulispora pinistramenti</name>
    <dbReference type="NCBI Taxonomy" id="2705254"/>
    <lineage>
        <taxon>Bacteria</taxon>
        <taxon>Bacillati</taxon>
        <taxon>Actinomycetota</taxon>
        <taxon>Actinomycetes</taxon>
        <taxon>Catenulisporales</taxon>
        <taxon>Catenulisporaceae</taxon>
        <taxon>Catenulispora</taxon>
    </lineage>
</organism>
<gene>
    <name evidence="11" type="primary">cax</name>
    <name evidence="11" type="ORF">KGQ19_17805</name>
</gene>
<name>A0ABS5KRV2_9ACTN</name>
<protein>
    <recommendedName>
        <fullName evidence="9">Ca(2+)/H(+) antiporter</fullName>
    </recommendedName>
</protein>
<comment type="subcellular location">
    <subcellularLocation>
        <location evidence="1">Endomembrane system</location>
        <topology evidence="1">Multi-pass membrane protein</topology>
    </subcellularLocation>
</comment>
<keyword evidence="2 9" id="KW-0813">Transport</keyword>
<feature type="transmembrane region" description="Helical" evidence="9">
    <location>
        <begin position="135"/>
        <end position="158"/>
    </location>
</feature>
<dbReference type="InterPro" id="IPR004837">
    <property type="entry name" value="NaCa_Exmemb"/>
</dbReference>
<dbReference type="PANTHER" id="PTHR31503">
    <property type="entry name" value="VACUOLAR CALCIUM ION TRANSPORTER"/>
    <property type="match status" value="1"/>
</dbReference>
<evidence type="ECO:0000256" key="2">
    <source>
        <dbReference type="ARBA" id="ARBA00022448"/>
    </source>
</evidence>
<keyword evidence="5 9" id="KW-0106">Calcium</keyword>
<evidence type="ECO:0000256" key="7">
    <source>
        <dbReference type="ARBA" id="ARBA00023065"/>
    </source>
</evidence>
<feature type="transmembrane region" description="Helical" evidence="9">
    <location>
        <begin position="345"/>
        <end position="364"/>
    </location>
</feature>
<dbReference type="InterPro" id="IPR004713">
    <property type="entry name" value="CaH_exchang"/>
</dbReference>
<evidence type="ECO:0000256" key="1">
    <source>
        <dbReference type="ARBA" id="ARBA00004127"/>
    </source>
</evidence>
<feature type="domain" description="Sodium/calcium exchanger membrane region" evidence="10">
    <location>
        <begin position="38"/>
        <end position="185"/>
    </location>
</feature>
<dbReference type="EMBL" id="JAAFYZ010000055">
    <property type="protein sequence ID" value="MBS2548725.1"/>
    <property type="molecule type" value="Genomic_DNA"/>
</dbReference>
<evidence type="ECO:0000256" key="5">
    <source>
        <dbReference type="ARBA" id="ARBA00022837"/>
    </source>
</evidence>
<keyword evidence="4 9" id="KW-0812">Transmembrane</keyword>
<feature type="transmembrane region" description="Helical" evidence="9">
    <location>
        <begin position="253"/>
        <end position="277"/>
    </location>
</feature>
<reference evidence="11 12" key="1">
    <citation type="submission" date="2020-02" db="EMBL/GenBank/DDBJ databases">
        <title>Acidophilic actinobacteria isolated from forest soil.</title>
        <authorList>
            <person name="Golinska P."/>
        </authorList>
    </citation>
    <scope>NUCLEOTIDE SEQUENCE [LARGE SCALE GENOMIC DNA]</scope>
    <source>
        <strain evidence="11 12">NL8</strain>
    </source>
</reference>
<evidence type="ECO:0000259" key="10">
    <source>
        <dbReference type="Pfam" id="PF01699"/>
    </source>
</evidence>
<evidence type="ECO:0000313" key="12">
    <source>
        <dbReference type="Proteomes" id="UP000730482"/>
    </source>
</evidence>
<proteinExistence type="inferred from homology"/>
<evidence type="ECO:0000256" key="9">
    <source>
        <dbReference type="RuleBase" id="RU365028"/>
    </source>
</evidence>
<dbReference type="PANTHER" id="PTHR31503:SF22">
    <property type="entry name" value="VACUOLAR CALCIUM ION TRANSPORTER"/>
    <property type="match status" value="1"/>
</dbReference>
<dbReference type="InterPro" id="IPR004798">
    <property type="entry name" value="CAX-like"/>
</dbReference>
<evidence type="ECO:0000256" key="4">
    <source>
        <dbReference type="ARBA" id="ARBA00022692"/>
    </source>
</evidence>
<accession>A0ABS5KRV2</accession>
<sequence length="365" mass="37545">MTALTGRSRVFSRSDLIVFGLTGLATAGSAVVTHGSLAPFLVTAVAVTLVAAMVGRAVDHLADRLGAGAVGVLQGALGNLPELFVSVFALRAGLTTVVSSAIIGSIMANLLLVLGLSFVVGSARHGVLRFSIQRARLIMGLMILSVASMLIPSLAAYIHSPAAGHEVALARVTAVVLLVVFALSIPVSLRRDLEPTAAEGAAEVKQELDAANPWPLWLAVTLLAVAALAAAYVSDQFVTALTPAMNSLHISQAFSGLVIVALAGNAVENAVGVKLAWQNKADHALSVVLNSPLQIALVLAPALVLLSPVIGGPAFTLVFNPMLVTTVGIATLAVLYLISDGESDWLEGSAMIGLYVLVATAFWWG</sequence>
<evidence type="ECO:0000256" key="8">
    <source>
        <dbReference type="ARBA" id="ARBA00023136"/>
    </source>
</evidence>
<dbReference type="Proteomes" id="UP000730482">
    <property type="component" value="Unassembled WGS sequence"/>
</dbReference>
<dbReference type="InterPro" id="IPR044880">
    <property type="entry name" value="NCX_ion-bd_dom_sf"/>
</dbReference>
<dbReference type="Gene3D" id="1.20.1420.30">
    <property type="entry name" value="NCX, central ion-binding region"/>
    <property type="match status" value="1"/>
</dbReference>
<evidence type="ECO:0000256" key="6">
    <source>
        <dbReference type="ARBA" id="ARBA00022989"/>
    </source>
</evidence>
<keyword evidence="3 9" id="KW-0109">Calcium transport</keyword>
<feature type="domain" description="Sodium/calcium exchanger membrane region" evidence="10">
    <location>
        <begin position="220"/>
        <end position="364"/>
    </location>
</feature>
<feature type="transmembrane region" description="Helical" evidence="9">
    <location>
        <begin position="284"/>
        <end position="306"/>
    </location>
</feature>
<keyword evidence="12" id="KW-1185">Reference proteome</keyword>
<dbReference type="Pfam" id="PF01699">
    <property type="entry name" value="Na_Ca_ex"/>
    <property type="match status" value="2"/>
</dbReference>
<feature type="transmembrane region" description="Helical" evidence="9">
    <location>
        <begin position="318"/>
        <end position="338"/>
    </location>
</feature>
<comment type="caution">
    <text evidence="11">The sequence shown here is derived from an EMBL/GenBank/DDBJ whole genome shotgun (WGS) entry which is preliminary data.</text>
</comment>
<evidence type="ECO:0000256" key="3">
    <source>
        <dbReference type="ARBA" id="ARBA00022568"/>
    </source>
</evidence>
<comment type="caution">
    <text evidence="9">Lacks conserved residue(s) required for the propagation of feature annotation.</text>
</comment>
<keyword evidence="6 9" id="KW-1133">Transmembrane helix</keyword>
<keyword evidence="8 9" id="KW-0472">Membrane</keyword>
<feature type="transmembrane region" description="Helical" evidence="9">
    <location>
        <begin position="102"/>
        <end position="123"/>
    </location>
</feature>
<dbReference type="RefSeq" id="WP_212010306.1">
    <property type="nucleotide sequence ID" value="NZ_JAAFYZ010000055.1"/>
</dbReference>
<feature type="transmembrane region" description="Helical" evidence="9">
    <location>
        <begin position="170"/>
        <end position="189"/>
    </location>
</feature>
<dbReference type="NCBIfam" id="TIGR00378">
    <property type="entry name" value="cax"/>
    <property type="match status" value="1"/>
</dbReference>
<evidence type="ECO:0000313" key="11">
    <source>
        <dbReference type="EMBL" id="MBS2548725.1"/>
    </source>
</evidence>
<feature type="transmembrane region" description="Helical" evidence="9">
    <location>
        <begin position="65"/>
        <end position="90"/>
    </location>
</feature>
<feature type="transmembrane region" description="Helical" evidence="9">
    <location>
        <begin position="39"/>
        <end position="58"/>
    </location>
</feature>
<keyword evidence="9" id="KW-0050">Antiport</keyword>